<dbReference type="PANTHER" id="PTHR30213:SF0">
    <property type="entry name" value="UPF0761 MEMBRANE PROTEIN YIHY"/>
    <property type="match status" value="1"/>
</dbReference>
<evidence type="ECO:0000256" key="1">
    <source>
        <dbReference type="ARBA" id="ARBA00004651"/>
    </source>
</evidence>
<feature type="transmembrane region" description="Helical" evidence="7">
    <location>
        <begin position="211"/>
        <end position="236"/>
    </location>
</feature>
<reference evidence="8 9" key="1">
    <citation type="submission" date="2020-04" db="EMBL/GenBank/DDBJ databases">
        <title>Usitatibacter rugosus gen. nov., sp. nov. and Usitatibacter palustris sp. nov., novel members of Usitatibacteraceae fam. nov. within the order Nitrosomonadales isolated from soil.</title>
        <authorList>
            <person name="Huber K.J."/>
            <person name="Neumann-Schaal M."/>
            <person name="Geppert A."/>
            <person name="Luckner M."/>
            <person name="Wanner G."/>
            <person name="Overmann J."/>
        </authorList>
    </citation>
    <scope>NUCLEOTIDE SEQUENCE [LARGE SCALE GENOMIC DNA]</scope>
    <source>
        <strain evidence="8 9">Swamp67</strain>
    </source>
</reference>
<dbReference type="GO" id="GO:0005886">
    <property type="term" value="C:plasma membrane"/>
    <property type="evidence" value="ECO:0007669"/>
    <property type="project" value="UniProtKB-SubCell"/>
</dbReference>
<feature type="transmembrane region" description="Helical" evidence="7">
    <location>
        <begin position="183"/>
        <end position="204"/>
    </location>
</feature>
<feature type="transmembrane region" description="Helical" evidence="7">
    <location>
        <begin position="138"/>
        <end position="163"/>
    </location>
</feature>
<name>A0A6M4H9V7_9PROT</name>
<proteinExistence type="inferred from homology"/>
<keyword evidence="6 7" id="KW-0472">Membrane</keyword>
<evidence type="ECO:0000313" key="9">
    <source>
        <dbReference type="Proteomes" id="UP000503096"/>
    </source>
</evidence>
<keyword evidence="9" id="KW-1185">Reference proteome</keyword>
<keyword evidence="2 7" id="KW-1003">Cell membrane</keyword>
<feature type="transmembrane region" description="Helical" evidence="7">
    <location>
        <begin position="74"/>
        <end position="93"/>
    </location>
</feature>
<evidence type="ECO:0000313" key="8">
    <source>
        <dbReference type="EMBL" id="QJR15965.1"/>
    </source>
</evidence>
<keyword evidence="4 7" id="KW-0812">Transmembrane</keyword>
<evidence type="ECO:0000256" key="4">
    <source>
        <dbReference type="ARBA" id="ARBA00022692"/>
    </source>
</evidence>
<dbReference type="HAMAP" id="MF_00672">
    <property type="entry name" value="UPF0761"/>
    <property type="match status" value="1"/>
</dbReference>
<gene>
    <name evidence="8" type="ORF">DSM104440_02793</name>
</gene>
<feature type="transmembrane region" description="Helical" evidence="7">
    <location>
        <begin position="37"/>
        <end position="62"/>
    </location>
</feature>
<dbReference type="Pfam" id="PF03631">
    <property type="entry name" value="Virul_fac_BrkB"/>
    <property type="match status" value="1"/>
</dbReference>
<comment type="subcellular location">
    <subcellularLocation>
        <location evidence="1 7">Cell membrane</location>
        <topology evidence="1 7">Multi-pass membrane protein</topology>
    </subcellularLocation>
</comment>
<dbReference type="InParanoid" id="A0A6M4H9V7"/>
<keyword evidence="5 7" id="KW-1133">Transmembrane helix</keyword>
<evidence type="ECO:0000256" key="3">
    <source>
        <dbReference type="ARBA" id="ARBA00022519"/>
    </source>
</evidence>
<feature type="transmembrane region" description="Helical" evidence="7">
    <location>
        <begin position="256"/>
        <end position="279"/>
    </location>
</feature>
<feature type="transmembrane region" description="Helical" evidence="7">
    <location>
        <begin position="105"/>
        <end position="126"/>
    </location>
</feature>
<dbReference type="InterPro" id="IPR023679">
    <property type="entry name" value="UPF0761_bac"/>
</dbReference>
<dbReference type="KEGG" id="upl:DSM104440_02793"/>
<dbReference type="AlphaFoldDB" id="A0A6M4H9V7"/>
<organism evidence="8 9">
    <name type="scientific">Usitatibacter palustris</name>
    <dbReference type="NCBI Taxonomy" id="2732487"/>
    <lineage>
        <taxon>Bacteria</taxon>
        <taxon>Pseudomonadati</taxon>
        <taxon>Pseudomonadota</taxon>
        <taxon>Betaproteobacteria</taxon>
        <taxon>Nitrosomonadales</taxon>
        <taxon>Usitatibacteraceae</taxon>
        <taxon>Usitatibacter</taxon>
    </lineage>
</organism>
<dbReference type="Proteomes" id="UP000503096">
    <property type="component" value="Chromosome"/>
</dbReference>
<dbReference type="PANTHER" id="PTHR30213">
    <property type="entry name" value="INNER MEMBRANE PROTEIN YHJD"/>
    <property type="match status" value="1"/>
</dbReference>
<protein>
    <recommendedName>
        <fullName evidence="7">UPF0761 membrane protein DSM104440_02793</fullName>
    </recommendedName>
</protein>
<dbReference type="NCBIfam" id="TIGR00765">
    <property type="entry name" value="yihY_not_rbn"/>
    <property type="match status" value="1"/>
</dbReference>
<accession>A0A6M4H9V7</accession>
<evidence type="ECO:0000256" key="7">
    <source>
        <dbReference type="HAMAP-Rule" id="MF_00672"/>
    </source>
</evidence>
<evidence type="ECO:0000256" key="5">
    <source>
        <dbReference type="ARBA" id="ARBA00022989"/>
    </source>
</evidence>
<evidence type="ECO:0000256" key="2">
    <source>
        <dbReference type="ARBA" id="ARBA00022475"/>
    </source>
</evidence>
<dbReference type="InterPro" id="IPR017039">
    <property type="entry name" value="Virul_fac_BrkB"/>
</dbReference>
<sequence>MIPIASGPFVLRTLFDVFGFLRFVLRRWSEDRCPQIAGSLTFTTLLAIVPVFAIVVVILSSLPIFEEVMIRLKIFLLLNLVPEIAGKIITVYMGQFADAAGKLTLLSLGALLVTALAMLSTVDSSLNAIWRVRRMRPLWLSLIAYLFLLLIGPLLIGISVTATTYLYTLSTGLERLPDEAQPVLLHVVPVLMSATMFILVYRVVPYRHVPWLHAILGGALAAVLFEAMKALFAAYIRSVPGANVVYGTFAAIPVFLLWMYLSWLVVLFGAEFTACAGYWRHRLWKRAPTPGRRFRDALKVGRLLAEAKGEPLSFETLRVECAVPAEELEDTLTHLEKRGIIRRQGARNYTLDKAPEAVTLGDFWAAAVADGEGLDPREWSSISPDFIDVAQTFEAQMKRPLAELYREDEPSGR</sequence>
<comment type="similarity">
    <text evidence="7">Belongs to the UPF0761 family.</text>
</comment>
<keyword evidence="3" id="KW-0997">Cell inner membrane</keyword>
<dbReference type="EMBL" id="CP053073">
    <property type="protein sequence ID" value="QJR15965.1"/>
    <property type="molecule type" value="Genomic_DNA"/>
</dbReference>
<dbReference type="FunCoup" id="A0A6M4H9V7">
    <property type="interactions" value="158"/>
</dbReference>
<evidence type="ECO:0000256" key="6">
    <source>
        <dbReference type="ARBA" id="ARBA00023136"/>
    </source>
</evidence>